<dbReference type="InterPro" id="IPR036737">
    <property type="entry name" value="OmpA-like_sf"/>
</dbReference>
<evidence type="ECO:0000256" key="2">
    <source>
        <dbReference type="SAM" id="SignalP"/>
    </source>
</evidence>
<keyword evidence="5" id="KW-1185">Reference proteome</keyword>
<protein>
    <recommendedName>
        <fullName evidence="3">OmpA-like domain-containing protein</fullName>
    </recommendedName>
</protein>
<feature type="chain" id="PRO_5028872957" description="OmpA-like domain-containing protein" evidence="2">
    <location>
        <begin position="21"/>
        <end position="256"/>
    </location>
</feature>
<feature type="domain" description="OmpA-like" evidence="3">
    <location>
        <begin position="158"/>
        <end position="226"/>
    </location>
</feature>
<proteinExistence type="predicted"/>
<evidence type="ECO:0000259" key="3">
    <source>
        <dbReference type="Pfam" id="PF00691"/>
    </source>
</evidence>
<keyword evidence="2" id="KW-0732">Signal</keyword>
<feature type="coiled-coil region" evidence="1">
    <location>
        <begin position="16"/>
        <end position="50"/>
    </location>
</feature>
<name>A0A7H9AUK4_9FLAO</name>
<evidence type="ECO:0000256" key="1">
    <source>
        <dbReference type="SAM" id="Coils"/>
    </source>
</evidence>
<gene>
    <name evidence="4" type="ORF">HYG79_16445</name>
</gene>
<dbReference type="InterPro" id="IPR006665">
    <property type="entry name" value="OmpA-like"/>
</dbReference>
<dbReference type="AlphaFoldDB" id="A0A7H9AUK4"/>
<evidence type="ECO:0000313" key="5">
    <source>
        <dbReference type="Proteomes" id="UP000509302"/>
    </source>
</evidence>
<keyword evidence="1" id="KW-0175">Coiled coil</keyword>
<feature type="signal peptide" evidence="2">
    <location>
        <begin position="1"/>
        <end position="20"/>
    </location>
</feature>
<reference evidence="4 5" key="1">
    <citation type="journal article" date="2006" name="Int. J. Syst. Evol. Microbiol.">
        <title>Costertonia aggregata gen. nov., sp. nov., a mesophilic marine bacterium of the family Flavobacteriaceae, isolated from a mature biofilm.</title>
        <authorList>
            <person name="Kwon K.K."/>
            <person name="Lee Y.K."/>
            <person name="Lee H.K."/>
        </authorList>
    </citation>
    <scope>NUCLEOTIDE SEQUENCE [LARGE SCALE GENOMIC DNA]</scope>
    <source>
        <strain evidence="4 5">KCCM 42265</strain>
    </source>
</reference>
<evidence type="ECO:0000313" key="4">
    <source>
        <dbReference type="EMBL" id="QLG46875.1"/>
    </source>
</evidence>
<accession>A0A7H9AUK4</accession>
<dbReference type="SUPFAM" id="SSF103088">
    <property type="entry name" value="OmpA-like"/>
    <property type="match status" value="1"/>
</dbReference>
<dbReference type="KEGG" id="cagg:HYG79_16445"/>
<dbReference type="EMBL" id="CP058595">
    <property type="protein sequence ID" value="QLG46875.1"/>
    <property type="molecule type" value="Genomic_DNA"/>
</dbReference>
<dbReference type="Gene3D" id="3.30.1330.60">
    <property type="entry name" value="OmpA-like domain"/>
    <property type="match status" value="1"/>
</dbReference>
<organism evidence="4 5">
    <name type="scientific">Costertonia aggregata</name>
    <dbReference type="NCBI Taxonomy" id="343403"/>
    <lineage>
        <taxon>Bacteria</taxon>
        <taxon>Pseudomonadati</taxon>
        <taxon>Bacteroidota</taxon>
        <taxon>Flavobacteriia</taxon>
        <taxon>Flavobacteriales</taxon>
        <taxon>Flavobacteriaceae</taxon>
        <taxon>Costertonia</taxon>
    </lineage>
</organism>
<sequence>MKKNILLFGSLLFISISLQAQKKSELIAEIDNLKSQLDSVSQEVAKARRAESASLAKAESFESQVGELQAANATMMKNLTSFAEVSNKNSENINKAMASLRAKENQLKSINDALASNDSTAIVILTNAKQTLGENAKISVTNGMVNISTALTALFAKDSEAVLKPEAEAWIGKIANILNANPKIAVTVEGLNITGDFALSAQQAMAVSNMLQAKFSIDANRLRVIAKDGNFKEGINLRLHPDFSQFYMMVKDNMKN</sequence>
<dbReference type="Pfam" id="PF00691">
    <property type="entry name" value="OmpA"/>
    <property type="match status" value="1"/>
</dbReference>
<dbReference type="RefSeq" id="WP_179243154.1">
    <property type="nucleotide sequence ID" value="NZ_CP058595.1"/>
</dbReference>
<dbReference type="Proteomes" id="UP000509302">
    <property type="component" value="Chromosome"/>
</dbReference>